<dbReference type="InterPro" id="IPR038763">
    <property type="entry name" value="DHH_sf"/>
</dbReference>
<dbReference type="PANTHER" id="PTHR30255">
    <property type="entry name" value="SINGLE-STRANDED-DNA-SPECIFIC EXONUCLEASE RECJ"/>
    <property type="match status" value="1"/>
</dbReference>
<accession>A0A4R3LV47</accession>
<evidence type="ECO:0000256" key="4">
    <source>
        <dbReference type="ARBA" id="ARBA00022801"/>
    </source>
</evidence>
<dbReference type="GO" id="GO:0006310">
    <property type="term" value="P:DNA recombination"/>
    <property type="evidence" value="ECO:0007669"/>
    <property type="project" value="InterPro"/>
</dbReference>
<reference evidence="9 10" key="1">
    <citation type="submission" date="2019-03" db="EMBL/GenBank/DDBJ databases">
        <title>Genomic Encyclopedia of Type Strains, Phase IV (KMG-IV): sequencing the most valuable type-strain genomes for metagenomic binning, comparative biology and taxonomic classification.</title>
        <authorList>
            <person name="Goeker M."/>
        </authorList>
    </citation>
    <scope>NUCLEOTIDE SEQUENCE [LARGE SCALE GENOMIC DNA]</scope>
    <source>
        <strain evidence="9 10">DSM 24591</strain>
    </source>
</reference>
<evidence type="ECO:0000259" key="7">
    <source>
        <dbReference type="Pfam" id="PF02272"/>
    </source>
</evidence>
<protein>
    <recommendedName>
        <fullName evidence="2">Single-stranded-DNA-specific exonuclease RecJ</fullName>
    </recommendedName>
</protein>
<dbReference type="InterPro" id="IPR041122">
    <property type="entry name" value="RecJ_OB"/>
</dbReference>
<evidence type="ECO:0000256" key="5">
    <source>
        <dbReference type="ARBA" id="ARBA00022839"/>
    </source>
</evidence>
<keyword evidence="10" id="KW-1185">Reference proteome</keyword>
<evidence type="ECO:0000313" key="10">
    <source>
        <dbReference type="Proteomes" id="UP000295525"/>
    </source>
</evidence>
<evidence type="ECO:0000259" key="6">
    <source>
        <dbReference type="Pfam" id="PF01368"/>
    </source>
</evidence>
<dbReference type="InterPro" id="IPR003156">
    <property type="entry name" value="DHHA1_dom"/>
</dbReference>
<dbReference type="InterPro" id="IPR051673">
    <property type="entry name" value="SSDNA_exonuclease_RecJ"/>
</dbReference>
<dbReference type="FunFam" id="3.90.1640.30:FF:000001">
    <property type="entry name" value="Single-stranded-DNA-specific exonuclease RecJ"/>
    <property type="match status" value="1"/>
</dbReference>
<keyword evidence="4" id="KW-0378">Hydrolase</keyword>
<dbReference type="SUPFAM" id="SSF64182">
    <property type="entry name" value="DHH phosphoesterases"/>
    <property type="match status" value="1"/>
</dbReference>
<dbReference type="AlphaFoldDB" id="A0A4R3LV47"/>
<evidence type="ECO:0000256" key="3">
    <source>
        <dbReference type="ARBA" id="ARBA00022722"/>
    </source>
</evidence>
<dbReference type="Gene3D" id="3.10.310.30">
    <property type="match status" value="1"/>
</dbReference>
<evidence type="ECO:0000259" key="8">
    <source>
        <dbReference type="Pfam" id="PF17768"/>
    </source>
</evidence>
<evidence type="ECO:0000256" key="1">
    <source>
        <dbReference type="ARBA" id="ARBA00005915"/>
    </source>
</evidence>
<dbReference type="RefSeq" id="WP_132583770.1">
    <property type="nucleotide sequence ID" value="NZ_SMAJ01000012.1"/>
</dbReference>
<dbReference type="Pfam" id="PF17768">
    <property type="entry name" value="RecJ_OB"/>
    <property type="match status" value="1"/>
</dbReference>
<dbReference type="Pfam" id="PF01368">
    <property type="entry name" value="DHH"/>
    <property type="match status" value="1"/>
</dbReference>
<dbReference type="PANTHER" id="PTHR30255:SF2">
    <property type="entry name" value="SINGLE-STRANDED-DNA-SPECIFIC EXONUCLEASE RECJ"/>
    <property type="match status" value="1"/>
</dbReference>
<dbReference type="OrthoDB" id="9809852at2"/>
<sequence length="579" mass="62444">MVTPQLSTRASDDQAARSLEAAGIHPLLARLWAARGVHDATETQFGWGTLLPPGQLTHSEHAARLLADAIAEKKRLLIVADYDCDGATACAVAIRALRSMGANVDFLVPNRFETGYGLSAAVVELALRHHGGKPDIVITVDNGIASVEGVAAAQDAGIDVIITDHHLPGDTLPNALAIVNPNQHGCGFSSKNLAGVGVIFYLMLALRAELRTRGVYAANAGPRLDALADLVALGTVADVVKLDANNRLLVTQGLKKMRAGQMHAGVRALFAVAAREPRQASAFDLGFAIGPRINAAGRLADMSLGIHCLITDDESEALKLARELDAINHERRAIETTMRQEALAAMEMPDVVIRASVCVYHPTWHQGVVGLVASKLKEAYWRPTVAFARSDAGELRGSGRSIPDVHLRDVLDLVAKRHPGIILKFGGHAMAAGLTLQENAYATFVEGFDDAVKELSGRTTFDPVIETDGSLESGYANAEVAGLLQQQVWGSGFPAPIFRDNFYVRQQRLLKDKHLKLTLERGHQRFDAIWFGHADMLPEYIDVAYRLDQNVWNGNITAQLIIEYACGAQGQSGDAHEFV</sequence>
<keyword evidence="5 9" id="KW-0269">Exonuclease</keyword>
<organism evidence="9 10">
    <name type="scientific">Paralcaligenes ureilyticus</name>
    <dbReference type="NCBI Taxonomy" id="627131"/>
    <lineage>
        <taxon>Bacteria</taxon>
        <taxon>Pseudomonadati</taxon>
        <taxon>Pseudomonadota</taxon>
        <taxon>Betaproteobacteria</taxon>
        <taxon>Burkholderiales</taxon>
        <taxon>Alcaligenaceae</taxon>
        <taxon>Paralcaligenes</taxon>
    </lineage>
</organism>
<evidence type="ECO:0000256" key="2">
    <source>
        <dbReference type="ARBA" id="ARBA00019841"/>
    </source>
</evidence>
<feature type="domain" description="RecJ OB" evidence="8">
    <location>
        <begin position="467"/>
        <end position="563"/>
    </location>
</feature>
<gene>
    <name evidence="9" type="ORF">EDC26_11213</name>
</gene>
<dbReference type="Gene3D" id="3.90.1640.30">
    <property type="match status" value="1"/>
</dbReference>
<dbReference type="InterPro" id="IPR001667">
    <property type="entry name" value="DDH_dom"/>
</dbReference>
<feature type="domain" description="DHHA1" evidence="7">
    <location>
        <begin position="358"/>
        <end position="454"/>
    </location>
</feature>
<dbReference type="InterPro" id="IPR004610">
    <property type="entry name" value="RecJ"/>
</dbReference>
<name>A0A4R3LV47_9BURK</name>
<keyword evidence="3" id="KW-0540">Nuclease</keyword>
<dbReference type="Pfam" id="PF02272">
    <property type="entry name" value="DHHA1"/>
    <property type="match status" value="1"/>
</dbReference>
<comment type="caution">
    <text evidence="9">The sequence shown here is derived from an EMBL/GenBank/DDBJ whole genome shotgun (WGS) entry which is preliminary data.</text>
</comment>
<feature type="domain" description="DDH" evidence="6">
    <location>
        <begin position="76"/>
        <end position="235"/>
    </location>
</feature>
<evidence type="ECO:0000313" key="9">
    <source>
        <dbReference type="EMBL" id="TCT04421.1"/>
    </source>
</evidence>
<dbReference type="Proteomes" id="UP000295525">
    <property type="component" value="Unassembled WGS sequence"/>
</dbReference>
<dbReference type="GO" id="GO:0006281">
    <property type="term" value="P:DNA repair"/>
    <property type="evidence" value="ECO:0007669"/>
    <property type="project" value="InterPro"/>
</dbReference>
<dbReference type="GO" id="GO:0008409">
    <property type="term" value="F:5'-3' exonuclease activity"/>
    <property type="evidence" value="ECO:0007669"/>
    <property type="project" value="InterPro"/>
</dbReference>
<dbReference type="EMBL" id="SMAJ01000012">
    <property type="protein sequence ID" value="TCT04421.1"/>
    <property type="molecule type" value="Genomic_DNA"/>
</dbReference>
<proteinExistence type="inferred from homology"/>
<comment type="similarity">
    <text evidence="1">Belongs to the RecJ family.</text>
</comment>
<dbReference type="NCBIfam" id="TIGR00644">
    <property type="entry name" value="recJ"/>
    <property type="match status" value="1"/>
</dbReference>
<dbReference type="GO" id="GO:0003676">
    <property type="term" value="F:nucleic acid binding"/>
    <property type="evidence" value="ECO:0007669"/>
    <property type="project" value="InterPro"/>
</dbReference>